<name>A0A1J4KY44_9EUKA</name>
<proteinExistence type="predicted"/>
<feature type="coiled-coil region" evidence="1">
    <location>
        <begin position="196"/>
        <end position="272"/>
    </location>
</feature>
<protein>
    <submittedName>
        <fullName evidence="2">Uncharacterized protein</fullName>
    </submittedName>
</protein>
<evidence type="ECO:0000313" key="3">
    <source>
        <dbReference type="Proteomes" id="UP000179807"/>
    </source>
</evidence>
<gene>
    <name evidence="2" type="ORF">TRFO_13827</name>
</gene>
<feature type="coiled-coil region" evidence="1">
    <location>
        <begin position="14"/>
        <end position="122"/>
    </location>
</feature>
<feature type="coiled-coil region" evidence="1">
    <location>
        <begin position="607"/>
        <end position="741"/>
    </location>
</feature>
<dbReference type="AlphaFoldDB" id="A0A1J4KY44"/>
<dbReference type="Proteomes" id="UP000179807">
    <property type="component" value="Unassembled WGS sequence"/>
</dbReference>
<feature type="coiled-coil region" evidence="1">
    <location>
        <begin position="785"/>
        <end position="844"/>
    </location>
</feature>
<dbReference type="OrthoDB" id="42561at2759"/>
<keyword evidence="3" id="KW-1185">Reference proteome</keyword>
<evidence type="ECO:0000256" key="1">
    <source>
        <dbReference type="SAM" id="Coils"/>
    </source>
</evidence>
<evidence type="ECO:0000313" key="2">
    <source>
        <dbReference type="EMBL" id="OHT15808.1"/>
    </source>
</evidence>
<sequence>MEGLPENVDDAIEIEKSIAENIRLHELNQQLESQNDELKKQFETAIVSIQKMETINKENAQLKSQIFDLQAKNEELSQRLKISDITKSELSEKVQNALADSEREHQDEIQQLQAKILSLQNTHKIDTDRIKIKLQSLEETSLKATTENALLKSQVGKIMKLSENYFHSQFADVKQLMDHLMHPPPEIVEAISQTQNEQTQEKLKKLKQVKASFEKEKARCKQLELELIQIKQASQAESSKNSAKMAELEDSVRKLQNQNNSLTNEYKQEIVNIQKKYEASRKLHSMMTQTTEVDLGLNEAISEANMEIEKLSSKIRENENEMIQQKTQIDALSAQIEDSDAHKEKLRQKIQKLHAKNEQLVKELIDSQRKVDVLNEEIEQCNEEKENLESQIQLNKSYNFNIKDDYKNTIKELESTKNALDLLEVHSKEQAKELEHITNDRDHLLSLVHIQNQVLLETEEFIANAQKDPKVENHQTSSIEVPISGANWDFGSLPEELKAILKGFAENEGFPVDKRISQIFGVVSRWFANIEVENINSVKELNEKLQESNKAIHDFASSILNAIDNSDSLDMYEIVEEVSNIYEEKLTLQQKVNELQSIPQVCDQATLDEMNSTIETLQQIVKTLRNKNKQRKIELHECKEAFISVKNKSDEEIHTMQEANEKARTTIDQLQEQLDSLHSQNQELLDEINYTKENHAKDYSDAQSEIEAVLMEQSTKYDALKSELEKKIRERDNKIVSMQNKSKEFDSSLKKWEEISRQATDETRKVKAILNRTILEKDDQFSQMVHQKEKEIRQLESKYQEMIEDLKKKSEETEEIVTSMSKGIEENEAKMRQMSSQISQLNFQLQKADIQAQSKIDSVERQKKLAVAQLKAQLMAVETKYSVIADEQKHKWEAEKRNLFCYIAQQFGSFYDAKQALNEESFKQIVIRIKNEIEKHKKQEKTIRKLIKAKESQATEDALADLILSIHPQLQRKQPNY</sequence>
<keyword evidence="1" id="KW-0175">Coiled coil</keyword>
<dbReference type="RefSeq" id="XP_068368944.1">
    <property type="nucleotide sequence ID" value="XM_068497468.1"/>
</dbReference>
<comment type="caution">
    <text evidence="2">The sequence shown here is derived from an EMBL/GenBank/DDBJ whole genome shotgun (WGS) entry which is preliminary data.</text>
</comment>
<reference evidence="2" key="1">
    <citation type="submission" date="2016-10" db="EMBL/GenBank/DDBJ databases">
        <authorList>
            <person name="Benchimol M."/>
            <person name="Almeida L.G."/>
            <person name="Vasconcelos A.T."/>
            <person name="Perreira-Neves A."/>
            <person name="Rosa I.A."/>
            <person name="Tasca T."/>
            <person name="Bogo M.R."/>
            <person name="de Souza W."/>
        </authorList>
    </citation>
    <scope>NUCLEOTIDE SEQUENCE [LARGE SCALE GENOMIC DNA]</scope>
    <source>
        <strain evidence="2">K</strain>
    </source>
</reference>
<dbReference type="GeneID" id="94832172"/>
<dbReference type="VEuPathDB" id="TrichDB:TRFO_13827"/>
<organism evidence="2 3">
    <name type="scientific">Tritrichomonas foetus</name>
    <dbReference type="NCBI Taxonomy" id="1144522"/>
    <lineage>
        <taxon>Eukaryota</taxon>
        <taxon>Metamonada</taxon>
        <taxon>Parabasalia</taxon>
        <taxon>Tritrichomonadida</taxon>
        <taxon>Tritrichomonadidae</taxon>
        <taxon>Tritrichomonas</taxon>
    </lineage>
</organism>
<feature type="coiled-coil region" evidence="1">
    <location>
        <begin position="301"/>
        <end position="423"/>
    </location>
</feature>
<dbReference type="EMBL" id="MLAK01000186">
    <property type="protein sequence ID" value="OHT15808.1"/>
    <property type="molecule type" value="Genomic_DNA"/>
</dbReference>
<accession>A0A1J4KY44</accession>